<gene>
    <name evidence="1" type="ORF">LNP81_13915</name>
</gene>
<accession>A0ABS8MF27</accession>
<dbReference type="PROSITE" id="PS51257">
    <property type="entry name" value="PROKAR_LIPOPROTEIN"/>
    <property type="match status" value="1"/>
</dbReference>
<sequence>MKKLLAITAIILVVFVSCKKTEPAPEIVPSPPKEAEIVEPSGDQCYASRLNGNIVALSFNVNSHQEINGKLSYNLTGKDKNEGTLVGNMKGDTLIADYTFMSEGVSSVREVVFLQKDGALIEGYGDVVDANNKVTFKDKKKLKFDTKNTLTKTDCPQ</sequence>
<evidence type="ECO:0008006" key="3">
    <source>
        <dbReference type="Google" id="ProtNLM"/>
    </source>
</evidence>
<keyword evidence="2" id="KW-1185">Reference proteome</keyword>
<name>A0ABS8MF27_9FLAO</name>
<organism evidence="1 2">
    <name type="scientific">Flavobacterium piscisymbiosum</name>
    <dbReference type="NCBI Taxonomy" id="2893753"/>
    <lineage>
        <taxon>Bacteria</taxon>
        <taxon>Pseudomonadati</taxon>
        <taxon>Bacteroidota</taxon>
        <taxon>Flavobacteriia</taxon>
        <taxon>Flavobacteriales</taxon>
        <taxon>Flavobacteriaceae</taxon>
        <taxon>Flavobacterium</taxon>
    </lineage>
</organism>
<dbReference type="RefSeq" id="WP_230036774.1">
    <property type="nucleotide sequence ID" value="NZ_JAJJMM010000001.1"/>
</dbReference>
<dbReference type="EMBL" id="JAJJMM010000001">
    <property type="protein sequence ID" value="MCC9064091.1"/>
    <property type="molecule type" value="Genomic_DNA"/>
</dbReference>
<proteinExistence type="predicted"/>
<comment type="caution">
    <text evidence="1">The sequence shown here is derived from an EMBL/GenBank/DDBJ whole genome shotgun (WGS) entry which is preliminary data.</text>
</comment>
<evidence type="ECO:0000313" key="1">
    <source>
        <dbReference type="EMBL" id="MCC9064091.1"/>
    </source>
</evidence>
<reference evidence="1" key="1">
    <citation type="submission" date="2021-11" db="EMBL/GenBank/DDBJ databases">
        <title>Description of novel Flavobacterium species.</title>
        <authorList>
            <person name="Saticioglu I.B."/>
            <person name="Ay H."/>
            <person name="Altun S."/>
            <person name="Duman M."/>
        </authorList>
    </citation>
    <scope>NUCLEOTIDE SEQUENCE</scope>
    <source>
        <strain evidence="1">F-30</strain>
    </source>
</reference>
<protein>
    <recommendedName>
        <fullName evidence="3">NlpE N-terminal domain-containing protein</fullName>
    </recommendedName>
</protein>
<evidence type="ECO:0000313" key="2">
    <source>
        <dbReference type="Proteomes" id="UP001430679"/>
    </source>
</evidence>
<dbReference type="Proteomes" id="UP001430679">
    <property type="component" value="Unassembled WGS sequence"/>
</dbReference>